<evidence type="ECO:0000256" key="7">
    <source>
        <dbReference type="ARBA" id="ARBA00022908"/>
    </source>
</evidence>
<evidence type="ECO:0000256" key="6">
    <source>
        <dbReference type="ARBA" id="ARBA00022884"/>
    </source>
</evidence>
<dbReference type="GO" id="GO:0015074">
    <property type="term" value="P:DNA integration"/>
    <property type="evidence" value="ECO:0007669"/>
    <property type="project" value="UniProtKB-KW"/>
</dbReference>
<dbReference type="HOGENOM" id="CLU_014088_2_0_1"/>
<feature type="compositionally biased region" description="Polar residues" evidence="12">
    <location>
        <begin position="694"/>
        <end position="713"/>
    </location>
</feature>
<dbReference type="GO" id="GO:0006338">
    <property type="term" value="P:chromatin remodeling"/>
    <property type="evidence" value="ECO:0007669"/>
    <property type="project" value="UniProtKB-ARBA"/>
</dbReference>
<dbReference type="GO" id="GO:0006310">
    <property type="term" value="P:DNA recombination"/>
    <property type="evidence" value="ECO:0007669"/>
    <property type="project" value="UniProtKB-KW"/>
</dbReference>
<dbReference type="InterPro" id="IPR000953">
    <property type="entry name" value="Chromo/chromo_shadow_dom"/>
</dbReference>
<evidence type="ECO:0000256" key="11">
    <source>
        <dbReference type="ARBA" id="ARBA00023172"/>
    </source>
</evidence>
<dbReference type="FunFam" id="3.30.420.10:FF:000032">
    <property type="entry name" value="Retrovirus-related Pol polyprotein from transposon 297-like Protein"/>
    <property type="match status" value="1"/>
</dbReference>
<dbReference type="PANTHER" id="PTHR37984:SF5">
    <property type="entry name" value="PROTEIN NYNRIN-LIKE"/>
    <property type="match status" value="1"/>
</dbReference>
<evidence type="ECO:0000256" key="1">
    <source>
        <dbReference type="ARBA" id="ARBA00022670"/>
    </source>
</evidence>
<feature type="compositionally biased region" description="Low complexity" evidence="12">
    <location>
        <begin position="727"/>
        <end position="747"/>
    </location>
</feature>
<keyword evidence="11" id="KW-0233">DNA recombination</keyword>
<dbReference type="Gene3D" id="1.10.340.70">
    <property type="match status" value="1"/>
</dbReference>
<proteinExistence type="predicted"/>
<dbReference type="InterPro" id="IPR023780">
    <property type="entry name" value="Chromo_domain"/>
</dbReference>
<evidence type="ECO:0000256" key="10">
    <source>
        <dbReference type="ARBA" id="ARBA00023125"/>
    </source>
</evidence>
<dbReference type="Pfam" id="PF17921">
    <property type="entry name" value="Integrase_H2C2"/>
    <property type="match status" value="1"/>
</dbReference>
<feature type="compositionally biased region" description="Polar residues" evidence="12">
    <location>
        <begin position="536"/>
        <end position="564"/>
    </location>
</feature>
<feature type="region of interest" description="Disordered" evidence="12">
    <location>
        <begin position="1"/>
        <end position="21"/>
    </location>
</feature>
<dbReference type="Pfam" id="PF24626">
    <property type="entry name" value="SH3_Tf2-1"/>
    <property type="match status" value="1"/>
</dbReference>
<keyword evidence="9" id="KW-0548">Nucleotidyltransferase</keyword>
<dbReference type="AlphaFoldDB" id="V2WYK8"/>
<reference evidence="15 16" key="1">
    <citation type="journal article" date="2014" name="BMC Genomics">
        <title>Genome and secretome analysis of the hemibiotrophic fungal pathogen, Moniliophthora roreri, which causes frosty pod rot disease of cacao: mechanisms of the biotrophic and necrotrophic phases.</title>
        <authorList>
            <person name="Meinhardt L.W."/>
            <person name="Costa G.G.L."/>
            <person name="Thomazella D.P.T."/>
            <person name="Teixeira P.J.P.L."/>
            <person name="Carazzolle M.F."/>
            <person name="Schuster S.C."/>
            <person name="Carlson J.E."/>
            <person name="Guiltinan M.J."/>
            <person name="Mieczkowski P."/>
            <person name="Farmer A."/>
            <person name="Ramaraj T."/>
            <person name="Crozier J."/>
            <person name="Davis R.E."/>
            <person name="Shao J."/>
            <person name="Melnick R.L."/>
            <person name="Pereira G.A.G."/>
            <person name="Bailey B.A."/>
        </authorList>
    </citation>
    <scope>NUCLEOTIDE SEQUENCE [LARGE SCALE GENOMIC DNA]</scope>
    <source>
        <strain evidence="15 16">MCA 2997</strain>
    </source>
</reference>
<organism evidence="15 16">
    <name type="scientific">Moniliophthora roreri (strain MCA 2997)</name>
    <name type="common">Cocoa frosty pod rot fungus</name>
    <name type="synonym">Crinipellis roreri</name>
    <dbReference type="NCBI Taxonomy" id="1381753"/>
    <lineage>
        <taxon>Eukaryota</taxon>
        <taxon>Fungi</taxon>
        <taxon>Dikarya</taxon>
        <taxon>Basidiomycota</taxon>
        <taxon>Agaricomycotina</taxon>
        <taxon>Agaricomycetes</taxon>
        <taxon>Agaricomycetidae</taxon>
        <taxon>Agaricales</taxon>
        <taxon>Marasmiineae</taxon>
        <taxon>Marasmiaceae</taxon>
        <taxon>Moniliophthora</taxon>
    </lineage>
</organism>
<feature type="compositionally biased region" description="Pro residues" evidence="12">
    <location>
        <begin position="669"/>
        <end position="687"/>
    </location>
</feature>
<keyword evidence="9" id="KW-0808">Transferase</keyword>
<evidence type="ECO:0000259" key="14">
    <source>
        <dbReference type="PROSITE" id="PS50994"/>
    </source>
</evidence>
<evidence type="ECO:0000256" key="8">
    <source>
        <dbReference type="ARBA" id="ARBA00022918"/>
    </source>
</evidence>
<keyword evidence="2" id="KW-0479">Metal-binding</keyword>
<name>V2WYK8_MONRO</name>
<dbReference type="PROSITE" id="PS50013">
    <property type="entry name" value="CHROMO_2"/>
    <property type="match status" value="1"/>
</dbReference>
<dbReference type="InterPro" id="IPR036397">
    <property type="entry name" value="RNaseH_sf"/>
</dbReference>
<dbReference type="Gene3D" id="3.30.420.10">
    <property type="entry name" value="Ribonuclease H-like superfamily/Ribonuclease H"/>
    <property type="match status" value="1"/>
</dbReference>
<dbReference type="InterPro" id="IPR041588">
    <property type="entry name" value="Integrase_H2C2"/>
</dbReference>
<dbReference type="InterPro" id="IPR016197">
    <property type="entry name" value="Chromo-like_dom_sf"/>
</dbReference>
<keyword evidence="1" id="KW-0645">Protease</keyword>
<feature type="region of interest" description="Disordered" evidence="12">
    <location>
        <begin position="614"/>
        <end position="643"/>
    </location>
</feature>
<dbReference type="EMBL" id="AWSO01001102">
    <property type="protein sequence ID" value="ESK85265.1"/>
    <property type="molecule type" value="Genomic_DNA"/>
</dbReference>
<evidence type="ECO:0000259" key="13">
    <source>
        <dbReference type="PROSITE" id="PS50013"/>
    </source>
</evidence>
<keyword evidence="8" id="KW-0695">RNA-directed DNA polymerase</keyword>
<keyword evidence="16" id="KW-1185">Reference proteome</keyword>
<evidence type="ECO:0000256" key="9">
    <source>
        <dbReference type="ARBA" id="ARBA00022932"/>
    </source>
</evidence>
<dbReference type="GO" id="GO:0003723">
    <property type="term" value="F:RNA binding"/>
    <property type="evidence" value="ECO:0007669"/>
    <property type="project" value="UniProtKB-KW"/>
</dbReference>
<feature type="compositionally biased region" description="Pro residues" evidence="12">
    <location>
        <begin position="748"/>
        <end position="762"/>
    </location>
</feature>
<evidence type="ECO:0000256" key="4">
    <source>
        <dbReference type="ARBA" id="ARBA00022801"/>
    </source>
</evidence>
<dbReference type="GO" id="GO:0006508">
    <property type="term" value="P:proteolysis"/>
    <property type="evidence" value="ECO:0007669"/>
    <property type="project" value="UniProtKB-KW"/>
</dbReference>
<accession>V2WYK8</accession>
<evidence type="ECO:0000256" key="2">
    <source>
        <dbReference type="ARBA" id="ARBA00022723"/>
    </source>
</evidence>
<dbReference type="GO" id="GO:0003964">
    <property type="term" value="F:RNA-directed DNA polymerase activity"/>
    <property type="evidence" value="ECO:0007669"/>
    <property type="project" value="UniProtKB-KW"/>
</dbReference>
<dbReference type="KEGG" id="mrr:Moror_11358"/>
<evidence type="ECO:0000256" key="5">
    <source>
        <dbReference type="ARBA" id="ARBA00022842"/>
    </source>
</evidence>
<keyword evidence="10" id="KW-0238">DNA-binding</keyword>
<gene>
    <name evidence="15" type="ORF">Moror_11358</name>
</gene>
<dbReference type="InterPro" id="IPR012337">
    <property type="entry name" value="RNaseH-like_sf"/>
</dbReference>
<dbReference type="PROSITE" id="PS50994">
    <property type="entry name" value="INTEGRASE"/>
    <property type="match status" value="1"/>
</dbReference>
<feature type="domain" description="Chromo" evidence="13">
    <location>
        <begin position="466"/>
        <end position="525"/>
    </location>
</feature>
<evidence type="ECO:0000256" key="12">
    <source>
        <dbReference type="SAM" id="MobiDB-lite"/>
    </source>
</evidence>
<dbReference type="SMART" id="SM00298">
    <property type="entry name" value="CHROMO"/>
    <property type="match status" value="1"/>
</dbReference>
<feature type="compositionally biased region" description="Basic and acidic residues" evidence="12">
    <location>
        <begin position="7"/>
        <end position="16"/>
    </location>
</feature>
<dbReference type="InterPro" id="IPR001584">
    <property type="entry name" value="Integrase_cat-core"/>
</dbReference>
<dbReference type="InterPro" id="IPR056924">
    <property type="entry name" value="SH3_Tf2-1"/>
</dbReference>
<sequence length="931" mass="104223">MTQSDALLRRPDHVDNNENDNDNVVMLPDKFFLRAMDIKLHNDLIGNLKGETLYNDAMRTILKEGPPPIKSALEDWTTRDGLLFYKNRCYVPNKGNLRREIVKAVHEAKGIGHPGQFNTLEQVSREYWWPGMAKFIKMFVDGCAKCQESKTITHSNKPPLLPIEGEKDVLPFSKITMDLITDLPESGGYDTILVVVDHSSTKGVIFTPCNKTIDAEQTATLLLNNVYKRFGLPDKIISDRDPRFAAKVFQELGKQLGIKHMMSTAFHPQTDGESERVNQELEIFLRLFCSRQQDKWAEFLPFAEFAHNNRTHSTMKKSPFYLMMGYNPRPLPTAFTRTMIPSIEARLSGLKKLREETYSLMELARRKMEGATKRTFTPFTVGQKVWLEGKNLNFRYPSKKLAPKREGPFKIETVLGPVTYKLTLPEQWKVHPVFHASLLSPYKRNEVHGRNFLKPPPDLVEGQEEHEIEAIVGHTPKRKPQRFLVSWKGYPSAENEWLWEEDFEHAKETLADYKKANKLRSILTKALHSKCLNRSPMKTSAQPPPNSSTCSITPPIEQGSSKQPEASLLSTTSSLVTTANLHLNRIAVDIAASGFMIPGQLTVPMICAPEIFSPPHPFSRSDHTAASGRETSPPGRLEYPPRRPSEALEDYELVEYTQATQNHLRVPSPDLPQSPPPQPEHPRPQNPSPEISDSESNLAPRSSTSPSPEQNLTEPLPHPLVFLSLSQQTTTPRTPGPPETGTSRNPTPGTPPPGLSVPPPQNEPLHHENNADAETTEPERPPSSSATNPISIPKFINAINAVSGVTIHRTVATTSVQSATHTNLTISLNIAHDYEEANEFLSHGLLGVIQLLMALRRTTLIPPPYPTSPTSPTSTEEEEEAPPVYTIVRITDDREPITLTTDDGEEWTFIPVRYVNGATVFEAGTSNQNRG</sequence>
<dbReference type="InterPro" id="IPR050951">
    <property type="entry name" value="Retrovirus_Pol_polyprotein"/>
</dbReference>
<evidence type="ECO:0000313" key="16">
    <source>
        <dbReference type="Proteomes" id="UP000017559"/>
    </source>
</evidence>
<keyword evidence="3" id="KW-0064">Aspartyl protease</keyword>
<dbReference type="GO" id="GO:0003887">
    <property type="term" value="F:DNA-directed DNA polymerase activity"/>
    <property type="evidence" value="ECO:0007669"/>
    <property type="project" value="UniProtKB-KW"/>
</dbReference>
<dbReference type="SUPFAM" id="SSF54160">
    <property type="entry name" value="Chromo domain-like"/>
    <property type="match status" value="1"/>
</dbReference>
<comment type="caution">
    <text evidence="15">The sequence shown here is derived from an EMBL/GenBank/DDBJ whole genome shotgun (WGS) entry which is preliminary data.</text>
</comment>
<dbReference type="GO" id="GO:0004190">
    <property type="term" value="F:aspartic-type endopeptidase activity"/>
    <property type="evidence" value="ECO:0007669"/>
    <property type="project" value="UniProtKB-KW"/>
</dbReference>
<feature type="region of interest" description="Disordered" evidence="12">
    <location>
        <begin position="727"/>
        <end position="790"/>
    </location>
</feature>
<keyword evidence="5" id="KW-0460">Magnesium</keyword>
<dbReference type="PANTHER" id="PTHR37984">
    <property type="entry name" value="PROTEIN CBG26694"/>
    <property type="match status" value="1"/>
</dbReference>
<dbReference type="SUPFAM" id="SSF53098">
    <property type="entry name" value="Ribonuclease H-like"/>
    <property type="match status" value="1"/>
</dbReference>
<feature type="region of interest" description="Disordered" evidence="12">
    <location>
        <begin position="533"/>
        <end position="567"/>
    </location>
</feature>
<dbReference type="Gene3D" id="2.40.50.40">
    <property type="match status" value="1"/>
</dbReference>
<keyword evidence="9" id="KW-0239">DNA-directed DNA polymerase</keyword>
<dbReference type="Pfam" id="PF00665">
    <property type="entry name" value="rve"/>
    <property type="match status" value="1"/>
</dbReference>
<dbReference type="GO" id="GO:0003677">
    <property type="term" value="F:DNA binding"/>
    <property type="evidence" value="ECO:0007669"/>
    <property type="project" value="UniProtKB-KW"/>
</dbReference>
<dbReference type="Pfam" id="PF00385">
    <property type="entry name" value="Chromo"/>
    <property type="match status" value="1"/>
</dbReference>
<evidence type="ECO:0000313" key="15">
    <source>
        <dbReference type="EMBL" id="ESK85265.1"/>
    </source>
</evidence>
<feature type="region of interest" description="Disordered" evidence="12">
    <location>
        <begin position="664"/>
        <end position="715"/>
    </location>
</feature>
<keyword evidence="4" id="KW-0378">Hydrolase</keyword>
<dbReference type="Proteomes" id="UP000017559">
    <property type="component" value="Unassembled WGS sequence"/>
</dbReference>
<evidence type="ECO:0000256" key="3">
    <source>
        <dbReference type="ARBA" id="ARBA00022750"/>
    </source>
</evidence>
<dbReference type="GO" id="GO:0046872">
    <property type="term" value="F:metal ion binding"/>
    <property type="evidence" value="ECO:0007669"/>
    <property type="project" value="UniProtKB-KW"/>
</dbReference>
<dbReference type="GO" id="GO:0005634">
    <property type="term" value="C:nucleus"/>
    <property type="evidence" value="ECO:0007669"/>
    <property type="project" value="UniProtKB-ARBA"/>
</dbReference>
<feature type="domain" description="Integrase catalytic" evidence="14">
    <location>
        <begin position="167"/>
        <end position="327"/>
    </location>
</feature>
<protein>
    <submittedName>
        <fullName evidence="15">Retrotransposon nucleocapsid protein</fullName>
    </submittedName>
</protein>
<keyword evidence="7" id="KW-0229">DNA integration</keyword>
<keyword evidence="6" id="KW-0694">RNA-binding</keyword>